<dbReference type="AlphaFoldDB" id="A0A0E4C947"/>
<dbReference type="OrthoDB" id="8075495at2"/>
<evidence type="ECO:0000256" key="4">
    <source>
        <dbReference type="ARBA" id="ARBA00023136"/>
    </source>
</evidence>
<dbReference type="STRING" id="690567.2033"/>
<gene>
    <name evidence="6" type="ORF">2033</name>
</gene>
<evidence type="ECO:0000313" key="6">
    <source>
        <dbReference type="EMBL" id="CFX85338.1"/>
    </source>
</evidence>
<comment type="subcellular location">
    <subcellularLocation>
        <location evidence="1">Membrane</location>
        <topology evidence="1">Multi-pass membrane protein</topology>
    </subcellularLocation>
</comment>
<dbReference type="PANTHER" id="PTHR33514">
    <property type="entry name" value="PROTEIN ABCI12, CHLOROPLASTIC"/>
    <property type="match status" value="1"/>
</dbReference>
<sequence length="261" mass="29195">MYNLGQYIPRQSPVHNRDPRVKLIGVVVLGIIILQMNITGLLAVTALFLVISLIARIPVSSLLNSLRPVLPFFFFLFLVYVFFTPGHPLPWFSFGPVKISYEGLQLGIIQISKFLLLVVAASLLTMTTTPSEITMGLERLLRPLRFIGISSYNVALLVSLALRFIPMLLDEMNSIKEAQLARGANVNQRRISGKIKSITNLAVPLSINILRRCDDLVDAMESRGYHPGPRTYLYELALTRTDYGLIATLTGLLIVFLIYHP</sequence>
<proteinExistence type="predicted"/>
<feature type="transmembrane region" description="Helical" evidence="5">
    <location>
        <begin position="243"/>
        <end position="259"/>
    </location>
</feature>
<evidence type="ECO:0000256" key="5">
    <source>
        <dbReference type="SAM" id="Phobius"/>
    </source>
</evidence>
<dbReference type="EMBL" id="CGIH01000032">
    <property type="protein sequence ID" value="CFX85338.1"/>
    <property type="molecule type" value="Genomic_DNA"/>
</dbReference>
<feature type="transmembrane region" description="Helical" evidence="5">
    <location>
        <begin position="103"/>
        <end position="125"/>
    </location>
</feature>
<feature type="transmembrane region" description="Helical" evidence="5">
    <location>
        <begin position="66"/>
        <end position="83"/>
    </location>
</feature>
<dbReference type="CDD" id="cd16914">
    <property type="entry name" value="EcfT"/>
    <property type="match status" value="1"/>
</dbReference>
<evidence type="ECO:0000313" key="7">
    <source>
        <dbReference type="Proteomes" id="UP000045545"/>
    </source>
</evidence>
<dbReference type="InterPro" id="IPR003339">
    <property type="entry name" value="ABC/ECF_trnsptr_transmembrane"/>
</dbReference>
<dbReference type="RefSeq" id="WP_046498443.1">
    <property type="nucleotide sequence ID" value="NZ_CGIH01000032.1"/>
</dbReference>
<reference evidence="6 7" key="1">
    <citation type="submission" date="2015-03" db="EMBL/GenBank/DDBJ databases">
        <authorList>
            <person name="Murphy D."/>
        </authorList>
    </citation>
    <scope>NUCLEOTIDE SEQUENCE [LARGE SCALE GENOMIC DNA]</scope>
    <source>
        <strain evidence="6 7">OL-4</strain>
    </source>
</reference>
<feature type="transmembrane region" description="Helical" evidence="5">
    <location>
        <begin position="146"/>
        <end position="165"/>
    </location>
</feature>
<dbReference type="Proteomes" id="UP000045545">
    <property type="component" value="Unassembled WGS sequence"/>
</dbReference>
<organism evidence="6 7">
    <name type="scientific">Syntrophomonas zehnderi OL-4</name>
    <dbReference type="NCBI Taxonomy" id="690567"/>
    <lineage>
        <taxon>Bacteria</taxon>
        <taxon>Bacillati</taxon>
        <taxon>Bacillota</taxon>
        <taxon>Clostridia</taxon>
        <taxon>Eubacteriales</taxon>
        <taxon>Syntrophomonadaceae</taxon>
        <taxon>Syntrophomonas</taxon>
    </lineage>
</organism>
<feature type="transmembrane region" description="Helical" evidence="5">
    <location>
        <begin position="23"/>
        <end position="54"/>
    </location>
</feature>
<keyword evidence="2 5" id="KW-0812">Transmembrane</keyword>
<keyword evidence="7" id="KW-1185">Reference proteome</keyword>
<keyword evidence="4 5" id="KW-0472">Membrane</keyword>
<evidence type="ECO:0000256" key="1">
    <source>
        <dbReference type="ARBA" id="ARBA00004141"/>
    </source>
</evidence>
<protein>
    <submittedName>
        <fullName evidence="6">ABC/ECF transporter, transmembrane component</fullName>
    </submittedName>
</protein>
<accession>A0A0E4C947</accession>
<dbReference type="PANTHER" id="PTHR33514:SF13">
    <property type="entry name" value="PROTEIN ABCI12, CHLOROPLASTIC"/>
    <property type="match status" value="1"/>
</dbReference>
<dbReference type="GO" id="GO:0005886">
    <property type="term" value="C:plasma membrane"/>
    <property type="evidence" value="ECO:0007669"/>
    <property type="project" value="TreeGrafter"/>
</dbReference>
<evidence type="ECO:0000256" key="3">
    <source>
        <dbReference type="ARBA" id="ARBA00022989"/>
    </source>
</evidence>
<name>A0A0E4C947_9FIRM</name>
<keyword evidence="3 5" id="KW-1133">Transmembrane helix</keyword>
<evidence type="ECO:0000256" key="2">
    <source>
        <dbReference type="ARBA" id="ARBA00022692"/>
    </source>
</evidence>
<dbReference type="Pfam" id="PF02361">
    <property type="entry name" value="CbiQ"/>
    <property type="match status" value="1"/>
</dbReference>